<keyword evidence="3" id="KW-1185">Reference proteome</keyword>
<evidence type="ECO:0000313" key="3">
    <source>
        <dbReference type="Proteomes" id="UP001164929"/>
    </source>
</evidence>
<reference evidence="2" key="1">
    <citation type="journal article" date="2023" name="Mol. Ecol. Resour.">
        <title>Chromosome-level genome assembly of a triploid poplar Populus alba 'Berolinensis'.</title>
        <authorList>
            <person name="Chen S."/>
            <person name="Yu Y."/>
            <person name="Wang X."/>
            <person name="Wang S."/>
            <person name="Zhang T."/>
            <person name="Zhou Y."/>
            <person name="He R."/>
            <person name="Meng N."/>
            <person name="Wang Y."/>
            <person name="Liu W."/>
            <person name="Liu Z."/>
            <person name="Liu J."/>
            <person name="Guo Q."/>
            <person name="Huang H."/>
            <person name="Sederoff R.R."/>
            <person name="Wang G."/>
            <person name="Qu G."/>
            <person name="Chen S."/>
        </authorList>
    </citation>
    <scope>NUCLEOTIDE SEQUENCE</scope>
    <source>
        <strain evidence="2">SC-2020</strain>
    </source>
</reference>
<evidence type="ECO:0000313" key="2">
    <source>
        <dbReference type="EMBL" id="KAJ6978028.1"/>
    </source>
</evidence>
<comment type="caution">
    <text evidence="2">The sequence shown here is derived from an EMBL/GenBank/DDBJ whole genome shotgun (WGS) entry which is preliminary data.</text>
</comment>
<sequence length="76" mass="8121">MEKSLEGLLVCVNGAPLNGRFVCEEEISMLDSAAFGVRMALLGRRQQIMCSLAAIVAASGTPNSLVKKLDPYAFCN</sequence>
<dbReference type="EMBL" id="JAQIZT010000012">
    <property type="protein sequence ID" value="KAJ6978028.1"/>
    <property type="molecule type" value="Genomic_DNA"/>
</dbReference>
<proteinExistence type="predicted"/>
<dbReference type="Proteomes" id="UP001164929">
    <property type="component" value="Chromosome 12"/>
</dbReference>
<protein>
    <submittedName>
        <fullName evidence="2">Uncharacterized protein</fullName>
    </submittedName>
</protein>
<dbReference type="EMBL" id="JAQIZT010000012">
    <property type="protein sequence ID" value="KAJ6978025.1"/>
    <property type="molecule type" value="Genomic_DNA"/>
</dbReference>
<evidence type="ECO:0000313" key="1">
    <source>
        <dbReference type="EMBL" id="KAJ6978025.1"/>
    </source>
</evidence>
<organism evidence="2 3">
    <name type="scientific">Populus alba x Populus x berolinensis</name>
    <dbReference type="NCBI Taxonomy" id="444605"/>
    <lineage>
        <taxon>Eukaryota</taxon>
        <taxon>Viridiplantae</taxon>
        <taxon>Streptophyta</taxon>
        <taxon>Embryophyta</taxon>
        <taxon>Tracheophyta</taxon>
        <taxon>Spermatophyta</taxon>
        <taxon>Magnoliopsida</taxon>
        <taxon>eudicotyledons</taxon>
        <taxon>Gunneridae</taxon>
        <taxon>Pentapetalae</taxon>
        <taxon>rosids</taxon>
        <taxon>fabids</taxon>
        <taxon>Malpighiales</taxon>
        <taxon>Salicaceae</taxon>
        <taxon>Saliceae</taxon>
        <taxon>Populus</taxon>
    </lineage>
</organism>
<accession>A0AAD6M324</accession>
<gene>
    <name evidence="1" type="ORF">NC653_029811</name>
    <name evidence="2" type="ORF">NC653_029814</name>
</gene>
<name>A0AAD6M324_9ROSI</name>
<dbReference type="AlphaFoldDB" id="A0AAD6M324"/>